<dbReference type="Proteomes" id="UP000622552">
    <property type="component" value="Unassembled WGS sequence"/>
</dbReference>
<keyword evidence="2" id="KW-1185">Reference proteome</keyword>
<evidence type="ECO:0000313" key="2">
    <source>
        <dbReference type="Proteomes" id="UP000622552"/>
    </source>
</evidence>
<dbReference type="InterPro" id="IPR010281">
    <property type="entry name" value="DUF885"/>
</dbReference>
<protein>
    <recommendedName>
        <fullName evidence="3">DUF885 domain-containing protein</fullName>
    </recommendedName>
</protein>
<name>A0A8J7GC11_9ACTN</name>
<dbReference type="PANTHER" id="PTHR33361">
    <property type="entry name" value="GLR0591 PROTEIN"/>
    <property type="match status" value="1"/>
</dbReference>
<dbReference type="PANTHER" id="PTHR33361:SF15">
    <property type="entry name" value="DUF885 FAMILY LIPOPROTEIN"/>
    <property type="match status" value="1"/>
</dbReference>
<reference evidence="1" key="1">
    <citation type="submission" date="2020-11" db="EMBL/GenBank/DDBJ databases">
        <title>Sequencing the genomes of 1000 actinobacteria strains.</title>
        <authorList>
            <person name="Klenk H.-P."/>
        </authorList>
    </citation>
    <scope>NUCLEOTIDE SEQUENCE</scope>
    <source>
        <strain evidence="1">DSM 45356</strain>
    </source>
</reference>
<proteinExistence type="predicted"/>
<sequence>MITEYAGRLRAVADLNLPAVRTDAGRHEYDGRVQDLSPAGVRGALAALGGPPLADPHDEAHLAAFEESARVRFGEYELHRVNPAPHLDNLDLSCYDRDYAPAGERAEARRAHLKAWPDAVDAAIEALDRVPAALAGNALGAARRLGGQVAEGDEYPKRALDLLVAHLERAARTGGPGVAGGGERLARLASAAEAVPVDLARLAARADAERDAWRTRLTEACRRIDPRSPARHTMATILDDHPDAAGVLDLATGLVAEVTAWTAERGLVPHLDGECRVGPTAPEQSWQVATMTGAAPYEPDGPSWFRITPPDPAWPADQRAQWLQMYNRSGLANIAVHEAGPGHFAHGRSLRRAAGDVRRTLHSEPFTEGWAHYCEQLAVEEGFRAHDPRFAASVARDALLRITRLACAIGVQTATMTLDEVVRRYEADTFMAGPAARAAADRLLRDPFAISYTWGKWAILDAREEARARWGAGFSLARFHRALLDLGAPPIGLLGTAVARG</sequence>
<dbReference type="EMBL" id="JADOUF010000001">
    <property type="protein sequence ID" value="MBG6137748.1"/>
    <property type="molecule type" value="Genomic_DNA"/>
</dbReference>
<dbReference type="RefSeq" id="WP_197004573.1">
    <property type="nucleotide sequence ID" value="NZ_BONS01000024.1"/>
</dbReference>
<accession>A0A8J7GC11</accession>
<dbReference type="Pfam" id="PF05960">
    <property type="entry name" value="DUF885"/>
    <property type="match status" value="1"/>
</dbReference>
<evidence type="ECO:0008006" key="3">
    <source>
        <dbReference type="Google" id="ProtNLM"/>
    </source>
</evidence>
<comment type="caution">
    <text evidence="1">The sequence shown here is derived from an EMBL/GenBank/DDBJ whole genome shotgun (WGS) entry which is preliminary data.</text>
</comment>
<gene>
    <name evidence="1" type="ORF">IW245_003942</name>
</gene>
<evidence type="ECO:0000313" key="1">
    <source>
        <dbReference type="EMBL" id="MBG6137748.1"/>
    </source>
</evidence>
<dbReference type="AlphaFoldDB" id="A0A8J7GC11"/>
<organism evidence="1 2">
    <name type="scientific">Longispora fulva</name>
    <dbReference type="NCBI Taxonomy" id="619741"/>
    <lineage>
        <taxon>Bacteria</taxon>
        <taxon>Bacillati</taxon>
        <taxon>Actinomycetota</taxon>
        <taxon>Actinomycetes</taxon>
        <taxon>Micromonosporales</taxon>
        <taxon>Micromonosporaceae</taxon>
        <taxon>Longispora</taxon>
    </lineage>
</organism>